<dbReference type="EMBL" id="BAAAZN010000042">
    <property type="protein sequence ID" value="GAA3588576.1"/>
    <property type="molecule type" value="Genomic_DNA"/>
</dbReference>
<keyword evidence="2" id="KW-0597">Phosphoprotein</keyword>
<dbReference type="Pfam" id="PF00698">
    <property type="entry name" value="Acyl_transf_1"/>
    <property type="match status" value="1"/>
</dbReference>
<dbReference type="Gene3D" id="3.40.47.10">
    <property type="match status" value="1"/>
</dbReference>
<dbReference type="PROSITE" id="PS00012">
    <property type="entry name" value="PHOSPHOPANTETHEINE"/>
    <property type="match status" value="2"/>
</dbReference>
<dbReference type="SUPFAM" id="SSF47336">
    <property type="entry name" value="ACP-like"/>
    <property type="match status" value="2"/>
</dbReference>
<feature type="domain" description="Ketosynthase family 3 (KS3)" evidence="6">
    <location>
        <begin position="679"/>
        <end position="1095"/>
    </location>
</feature>
<dbReference type="Pfam" id="PF02801">
    <property type="entry name" value="Ketoacyl-synt_C"/>
    <property type="match status" value="1"/>
</dbReference>
<dbReference type="PANTHER" id="PTHR43775">
    <property type="entry name" value="FATTY ACID SYNTHASE"/>
    <property type="match status" value="1"/>
</dbReference>
<dbReference type="PANTHER" id="PTHR43775:SF51">
    <property type="entry name" value="INACTIVE PHENOLPHTHIOCEROL SYNTHESIS POLYKETIDE SYNTHASE TYPE I PKS1-RELATED"/>
    <property type="match status" value="1"/>
</dbReference>
<dbReference type="SMART" id="SM01294">
    <property type="entry name" value="PKS_PP_betabranch"/>
    <property type="match status" value="2"/>
</dbReference>
<evidence type="ECO:0000256" key="2">
    <source>
        <dbReference type="ARBA" id="ARBA00022553"/>
    </source>
</evidence>
<dbReference type="PROSITE" id="PS52004">
    <property type="entry name" value="KS3_2"/>
    <property type="match status" value="1"/>
</dbReference>
<dbReference type="Pfam" id="PF00109">
    <property type="entry name" value="ketoacyl-synt"/>
    <property type="match status" value="1"/>
</dbReference>
<evidence type="ECO:0000259" key="6">
    <source>
        <dbReference type="PROSITE" id="PS52004"/>
    </source>
</evidence>
<dbReference type="InterPro" id="IPR009081">
    <property type="entry name" value="PP-bd_ACP"/>
</dbReference>
<dbReference type="Pfam" id="PF00550">
    <property type="entry name" value="PP-binding"/>
    <property type="match status" value="2"/>
</dbReference>
<dbReference type="InterPro" id="IPR032821">
    <property type="entry name" value="PKS_assoc"/>
</dbReference>
<dbReference type="InterPro" id="IPR020806">
    <property type="entry name" value="PKS_PP-bd"/>
</dbReference>
<keyword evidence="3" id="KW-0808">Transferase</keyword>
<protein>
    <submittedName>
        <fullName evidence="7">Uncharacterized protein</fullName>
    </submittedName>
</protein>
<dbReference type="InterPro" id="IPR016035">
    <property type="entry name" value="Acyl_Trfase/lysoPLipase"/>
</dbReference>
<evidence type="ECO:0000313" key="8">
    <source>
        <dbReference type="Proteomes" id="UP001500689"/>
    </source>
</evidence>
<dbReference type="InterPro" id="IPR018201">
    <property type="entry name" value="Ketoacyl_synth_AS"/>
</dbReference>
<evidence type="ECO:0000259" key="5">
    <source>
        <dbReference type="PROSITE" id="PS50075"/>
    </source>
</evidence>
<dbReference type="SMART" id="SM00825">
    <property type="entry name" value="PKS_KS"/>
    <property type="match status" value="1"/>
</dbReference>
<dbReference type="PROSITE" id="PS00606">
    <property type="entry name" value="KS3_1"/>
    <property type="match status" value="1"/>
</dbReference>
<feature type="domain" description="Carrier" evidence="5">
    <location>
        <begin position="2043"/>
        <end position="2118"/>
    </location>
</feature>
<dbReference type="InterPro" id="IPR006162">
    <property type="entry name" value="Ppantetheine_attach_site"/>
</dbReference>
<dbReference type="InterPro" id="IPR020841">
    <property type="entry name" value="PKS_Beta-ketoAc_synthase_dom"/>
</dbReference>
<dbReference type="InterPro" id="IPR001227">
    <property type="entry name" value="Ac_transferase_dom_sf"/>
</dbReference>
<dbReference type="Gene3D" id="6.10.140.1830">
    <property type="match status" value="2"/>
</dbReference>
<proteinExistence type="predicted"/>
<dbReference type="InterPro" id="IPR036291">
    <property type="entry name" value="NAD(P)-bd_dom_sf"/>
</dbReference>
<dbReference type="SUPFAM" id="SSF55048">
    <property type="entry name" value="Probable ACP-binding domain of malonyl-CoA ACP transacylase"/>
    <property type="match status" value="1"/>
</dbReference>
<dbReference type="InterPro" id="IPR014043">
    <property type="entry name" value="Acyl_transferase_dom"/>
</dbReference>
<dbReference type="SMART" id="SM00827">
    <property type="entry name" value="PKS_AT"/>
    <property type="match status" value="1"/>
</dbReference>
<gene>
    <name evidence="7" type="ORF">GCM10022222_86270</name>
</gene>
<dbReference type="Proteomes" id="UP001500689">
    <property type="component" value="Unassembled WGS sequence"/>
</dbReference>
<evidence type="ECO:0000256" key="1">
    <source>
        <dbReference type="ARBA" id="ARBA00022450"/>
    </source>
</evidence>
<dbReference type="Pfam" id="PF16197">
    <property type="entry name" value="KAsynt_C_assoc"/>
    <property type="match status" value="1"/>
</dbReference>
<evidence type="ECO:0000256" key="4">
    <source>
        <dbReference type="ARBA" id="ARBA00023315"/>
    </source>
</evidence>
<accession>A0ABP6YQE1</accession>
<evidence type="ECO:0000256" key="3">
    <source>
        <dbReference type="ARBA" id="ARBA00022679"/>
    </source>
</evidence>
<dbReference type="InterPro" id="IPR041618">
    <property type="entry name" value="PKS_DE"/>
</dbReference>
<dbReference type="CDD" id="cd08952">
    <property type="entry name" value="KR_1_SDR_x"/>
    <property type="match status" value="2"/>
</dbReference>
<dbReference type="InterPro" id="IPR014030">
    <property type="entry name" value="Ketoacyl_synth_N"/>
</dbReference>
<dbReference type="Pfam" id="PF18369">
    <property type="entry name" value="PKS_DE"/>
    <property type="match status" value="2"/>
</dbReference>
<dbReference type="Gene3D" id="3.40.50.720">
    <property type="entry name" value="NAD(P)-binding Rossmann-like Domain"/>
    <property type="match status" value="2"/>
</dbReference>
<dbReference type="InterPro" id="IPR016039">
    <property type="entry name" value="Thiolase-like"/>
</dbReference>
<dbReference type="InterPro" id="IPR016036">
    <property type="entry name" value="Malonyl_transacylase_ACP-bd"/>
</dbReference>
<keyword evidence="4" id="KW-0012">Acyltransferase</keyword>
<dbReference type="Pfam" id="PF08659">
    <property type="entry name" value="KR"/>
    <property type="match status" value="2"/>
</dbReference>
<dbReference type="SUPFAM" id="SSF52151">
    <property type="entry name" value="FabD/lysophospholipase-like"/>
    <property type="match status" value="1"/>
</dbReference>
<organism evidence="7 8">
    <name type="scientific">Amycolatopsis ultiminotia</name>
    <dbReference type="NCBI Taxonomy" id="543629"/>
    <lineage>
        <taxon>Bacteria</taxon>
        <taxon>Bacillati</taxon>
        <taxon>Actinomycetota</taxon>
        <taxon>Actinomycetes</taxon>
        <taxon>Pseudonocardiales</taxon>
        <taxon>Pseudonocardiaceae</taxon>
        <taxon>Amycolatopsis</taxon>
    </lineage>
</organism>
<feature type="domain" description="Carrier" evidence="5">
    <location>
        <begin position="582"/>
        <end position="660"/>
    </location>
</feature>
<evidence type="ECO:0000313" key="7">
    <source>
        <dbReference type="EMBL" id="GAA3588576.1"/>
    </source>
</evidence>
<dbReference type="InterPro" id="IPR036736">
    <property type="entry name" value="ACP-like_sf"/>
</dbReference>
<dbReference type="RefSeq" id="WP_344869510.1">
    <property type="nucleotide sequence ID" value="NZ_BAAAZN010000042.1"/>
</dbReference>
<dbReference type="Gene3D" id="3.30.70.3290">
    <property type="match status" value="2"/>
</dbReference>
<dbReference type="NCBIfam" id="NF045894">
    <property type="entry name" value="PKS_plus_SDR"/>
    <property type="match status" value="1"/>
</dbReference>
<comment type="caution">
    <text evidence="7">The sequence shown here is derived from an EMBL/GenBank/DDBJ whole genome shotgun (WGS) entry which is preliminary data.</text>
</comment>
<dbReference type="InterPro" id="IPR050091">
    <property type="entry name" value="PKS_NRPS_Biosynth_Enz"/>
</dbReference>
<keyword evidence="1" id="KW-0596">Phosphopantetheine</keyword>
<dbReference type="SUPFAM" id="SSF51735">
    <property type="entry name" value="NAD(P)-binding Rossmann-fold domains"/>
    <property type="match status" value="4"/>
</dbReference>
<sequence length="2197" mass="228185">MFLEIGPDGTLSSMGPAVLPDGVFVPLLRKDTPAADAVRGGLARAYVHGAPLDWTTVLSGRTVELPTYAFRRHRFWPERSVRTTAADSGFWAAAESGDLTSLALDADRPLRELLPDLVAWHRREQDDAVLTGWRYRSTWVPVRETAATLSGTWLLVGAAPDLAAALATHGADVVTAATPDQLTGIVLAFDDTPHAEYPTVPAGIADVLDLIRRHDAPLWVVTRGAAGLDGERVSADQAQVWGLGRVAALEHPDRWGGLIDLPSTVDERAADRLCAVLAGLGEDQVAVRASGLLARRLGHAPAPAAHPPWQPRGSVLVTGGTGGLAGHVVHWLAGRAAPRVVLTSRSGPAAAIATAAGLAGRGTAVEVFAADITCRSDVAALVGRIDDLTAVVHTAGIGQATPLAETDVAEHADVTAAKILGARHLDELTGDLDAFVVFSSISATWGSGLQPGYAAGNAFLDALAADRRARGLSATSIAWGLWDGGGMGVGEAGETLRRRGLRKMPPQQAIRALAQVLDAGEHHVTVADVDWARFAPTFTLRRPSALLSDLPEVVQALSVPTEEAAGGDSELGRALAGLPRAERDRRLVALVREETAAVLGHDGLGEVPADRAFRDLGVDSLTSVELRDRLTTATGLRLPATLVFDHPAPAALAAFLRTELFGVQESGDVAEAAVAAAADEPIAIVGIGCRYPGGVTGPEQFWDLLSSGTDAVAGFPVDRGWAVAEDASSPYAHRGGFVYDATEFDPAFFGISPREALAMDPQQRLLLEVSWEALERAGLDPHALRGTRTGVFAGASASGYGELMTGTAGAAGYLLTGNAGSVISGRVSYTLGLEGPAVTVDTACSSSLVALHLAAQALRSGECSLALAGGVAVMATPGAFAEFSQQQGLASDGRCKAFADSADGTGWAEGAGMLVVERLSDAQRNGHRVLAVVRGSAINSDGASNGLSAPNGPSQQRVIRAALANAGLSTSEVDAVEAHGTGTSLGDPIEAQAVLATYGQDRSEPLWLGSVKSNLGHAQTAAGVAGVLKMVLALQHSRLPRTLHAAEPSTHVDWPSGAVRLLQDEAEWPVGDRPRRAGISAFGISGTNAHVIVEEAPAAEAPAPRTPVVTGVTPWVLSGRTAAGLAAQAGRLREHVLAHPGQDSADVAWSLATRPVFEHRAVVPDVAGLAAVATGRPGTGVVTGIAGTPGHTVFVFPGQGSQWLGMGRELAEVSPVFAARLAECRAALAPYLDLDAALAGELAGADVVQPALWAVMVSLAAVWEAVGVRPDAVVGHSQGEIAAAVVAGILSLEDAAKVVALRSKALTALAGRGGMLSIAEPADAVRTRIEPWGSRVSVAAVNGSQSTVVSGDPEALRELAERTDARTRMVPVDYASHSAQVDELRDEIVQVLQGIESREAAVPLISAMSGEWNPVMDTEYWFASLRETVEFERAVRALGETGHGAFLEISPHAVLTGAIVDTLGDPVAVGTLRRDDGGAERLVTSFAEAFTRGVGVDWHAVTGGGFVDLPTYAFQRERYWPEPRVTGESDEESGFWAALEHGDLDGLADALAVDQQSLGAVAPALARWRRREREEAAVTGWRYRITWATVPEQPATLSGTWLLAGDAPEIAAALTARGAEVRPADLAVPPEDVRAVVSVLALDDAPSDGHPIVPRGLADTLSLVQRGIDAPLWVLTRGAVTTGPQESPNPRQAEIWGLGRVVGLEHPERWGGLIDLPPTWDERVADRLCTVLTGAEDQVAVRAGGILARRLVHAPKPRPAAPWISRGTVLVTGGTGAVGGHVGRWLTERATVRAVLTSRSGPGADGVADLAADLAGNGTTVDVVSCDTAERDRVAGLLDRIAATGPALSAVVHAAGAGGGGPVAGTTVADLADVTEAKIAGAVHLDELTENLDAFVLFSSGAATWGSSYQPGYAAGNAFLDALAESRRARGLAATSVAWGLWGGGGLGGGETGEQLRRFGLRTMDPRLAVRALGQVLDGGESAVTVADVDWSTFAPAFTLRRPSPLLSTLPEAAVEPLPETASAAGAGLAERLNGAPRGEQERVLTELVRGEAAAVLGYAEVDAVEPERAFRELGFDSLTAVDLRNRLTAATGLTLPTTLVFDYPTPAVLAGFLGSELYGDAEGEPVFADLDRLETTLEGIPEGSELRADVTARLRTVLSKWLDGRAGPPEEAVTGRLETASADEVLDFINNELGMA</sequence>
<dbReference type="Gene3D" id="1.10.1200.10">
    <property type="entry name" value="ACP-like"/>
    <property type="match status" value="2"/>
</dbReference>
<reference evidence="8" key="1">
    <citation type="journal article" date="2019" name="Int. J. Syst. Evol. Microbiol.">
        <title>The Global Catalogue of Microorganisms (GCM) 10K type strain sequencing project: providing services to taxonomists for standard genome sequencing and annotation.</title>
        <authorList>
            <consortium name="The Broad Institute Genomics Platform"/>
            <consortium name="The Broad Institute Genome Sequencing Center for Infectious Disease"/>
            <person name="Wu L."/>
            <person name="Ma J."/>
        </authorList>
    </citation>
    <scope>NUCLEOTIDE SEQUENCE [LARGE SCALE GENOMIC DNA]</scope>
    <source>
        <strain evidence="8">JCM 16898</strain>
    </source>
</reference>
<dbReference type="InterPro" id="IPR013968">
    <property type="entry name" value="PKS_KR"/>
</dbReference>
<name>A0ABP6YQE1_9PSEU</name>
<dbReference type="SMART" id="SM00822">
    <property type="entry name" value="PKS_KR"/>
    <property type="match status" value="2"/>
</dbReference>
<dbReference type="CDD" id="cd00833">
    <property type="entry name" value="PKS"/>
    <property type="match status" value="1"/>
</dbReference>
<dbReference type="PROSITE" id="PS50075">
    <property type="entry name" value="CARRIER"/>
    <property type="match status" value="2"/>
</dbReference>
<keyword evidence="8" id="KW-1185">Reference proteome</keyword>
<dbReference type="Gene3D" id="3.40.366.10">
    <property type="entry name" value="Malonyl-Coenzyme A Acyl Carrier Protein, domain 2"/>
    <property type="match status" value="1"/>
</dbReference>
<dbReference type="SUPFAM" id="SSF53901">
    <property type="entry name" value="Thiolase-like"/>
    <property type="match status" value="1"/>
</dbReference>
<dbReference type="InterPro" id="IPR014031">
    <property type="entry name" value="Ketoacyl_synth_C"/>
</dbReference>
<dbReference type="InterPro" id="IPR057326">
    <property type="entry name" value="KR_dom"/>
</dbReference>
<dbReference type="SMART" id="SM00823">
    <property type="entry name" value="PKS_PP"/>
    <property type="match status" value="2"/>
</dbReference>